<organism evidence="1">
    <name type="scientific">Candidatus Berkiella cookevillensis</name>
    <dbReference type="NCBI Taxonomy" id="437022"/>
    <lineage>
        <taxon>Bacteria</taxon>
        <taxon>Pseudomonadati</taxon>
        <taxon>Pseudomonadota</taxon>
        <taxon>Gammaproteobacteria</taxon>
        <taxon>Candidatus Berkiellales</taxon>
        <taxon>Candidatus Berkiellaceae</taxon>
        <taxon>Candidatus Berkiella</taxon>
    </lineage>
</organism>
<name>A0A0Q9YD56_9GAMM</name>
<reference evidence="2" key="2">
    <citation type="journal article" date="2016" name="Genome Announc.">
        <title>Draft Genome Sequences of Two Novel Amoeba-Resistant Intranuclear Bacteria, 'Candidatus Berkiella cookevillensis' and 'Candidatus Berkiella aquae'.</title>
        <authorList>
            <person name="Mehari Y.T."/>
            <person name="Arivett B.A."/>
            <person name="Farone A.L."/>
            <person name="Gunderson J.H."/>
            <person name="Farone M.B."/>
        </authorList>
    </citation>
    <scope>NUCLEOTIDE SEQUENCE</scope>
    <source>
        <strain evidence="2">CC99</strain>
    </source>
</reference>
<accession>A0A0Q9YD56</accession>
<proteinExistence type="predicted"/>
<dbReference type="AlphaFoldDB" id="A0A0Q9YD56"/>
<dbReference type="EMBL" id="LKHV02000001">
    <property type="protein sequence ID" value="MCS5707942.1"/>
    <property type="molecule type" value="Genomic_DNA"/>
</dbReference>
<evidence type="ECO:0000313" key="1">
    <source>
        <dbReference type="EMBL" id="KRG18480.1"/>
    </source>
</evidence>
<sequence length="153" mass="17753">MPDSTVFVFTYGNKGRGAFLITNDKGDHLCEITDIPNDDNECEPFEADWESAIKALEFIDKNRSSLNVEGKLNIKIFTTFEQVYRTTSGITKEVQPDIQEKFLNRFDSLRTTLQSKNIIGKQHNKLMSFWVPKEFYNKMDEVISHVKRSKPRP</sequence>
<keyword evidence="3" id="KW-1185">Reference proteome</keyword>
<comment type="caution">
    <text evidence="1">The sequence shown here is derived from an EMBL/GenBank/DDBJ whole genome shotgun (WGS) entry which is preliminary data.</text>
</comment>
<gene>
    <name evidence="2" type="ORF">CC99x_003395</name>
    <name evidence="1" type="ORF">CC99x_01363</name>
</gene>
<dbReference type="Proteomes" id="UP000051494">
    <property type="component" value="Unassembled WGS sequence"/>
</dbReference>
<dbReference type="EMBL" id="LKHV01000006">
    <property type="protein sequence ID" value="KRG18480.1"/>
    <property type="molecule type" value="Genomic_DNA"/>
</dbReference>
<evidence type="ECO:0000313" key="2">
    <source>
        <dbReference type="EMBL" id="MCS5707942.1"/>
    </source>
</evidence>
<protein>
    <submittedName>
        <fullName evidence="1">Uncharacterized protein</fullName>
    </submittedName>
</protein>
<reference evidence="2" key="3">
    <citation type="submission" date="2021-06" db="EMBL/GenBank/DDBJ databases">
        <title>Genomic Description and Analysis of Intracellular Bacteria, Candidatus Berkiella cookevillensis and Candidatus Berkiella aquae.</title>
        <authorList>
            <person name="Kidane D.T."/>
            <person name="Mehari Y.T."/>
            <person name="Rice F.C."/>
            <person name="Arivett B.A."/>
            <person name="Farone A.L."/>
            <person name="Berk S.G."/>
            <person name="Farone M.B."/>
        </authorList>
    </citation>
    <scope>NUCLEOTIDE SEQUENCE</scope>
    <source>
        <strain evidence="2">CC99</strain>
    </source>
</reference>
<evidence type="ECO:0000313" key="3">
    <source>
        <dbReference type="Proteomes" id="UP000051494"/>
    </source>
</evidence>
<dbReference type="RefSeq" id="WP_057624470.1">
    <property type="nucleotide sequence ID" value="NZ_LKHV02000001.1"/>
</dbReference>
<reference evidence="1" key="1">
    <citation type="submission" date="2015-09" db="EMBL/GenBank/DDBJ databases">
        <title>Draft Genome Sequences of Two Novel Amoeba-resistant Intranuclear Bacteria, Candidatus Berkiella cookevillensis and Candidatus Berkiella aquae.</title>
        <authorList>
            <person name="Mehari Y.T."/>
            <person name="Arivett B.A."/>
            <person name="Farone A.L."/>
            <person name="Gunderson J.H."/>
            <person name="Farone M.B."/>
        </authorList>
    </citation>
    <scope>NUCLEOTIDE SEQUENCE [LARGE SCALE GENOMIC DNA]</scope>
    <source>
        <strain evidence="1">CC99</strain>
    </source>
</reference>
<dbReference type="OrthoDB" id="9759247at2"/>